<keyword evidence="1" id="KW-0812">Transmembrane</keyword>
<feature type="transmembrane region" description="Helical" evidence="1">
    <location>
        <begin position="119"/>
        <end position="144"/>
    </location>
</feature>
<keyword evidence="1" id="KW-0472">Membrane</keyword>
<keyword evidence="1" id="KW-1133">Transmembrane helix</keyword>
<proteinExistence type="predicted"/>
<protein>
    <recommendedName>
        <fullName evidence="4">DUF1440 domain-containing protein</fullName>
    </recommendedName>
</protein>
<dbReference type="Proteomes" id="UP000294562">
    <property type="component" value="Unassembled WGS sequence"/>
</dbReference>
<feature type="transmembrane region" description="Helical" evidence="1">
    <location>
        <begin position="59"/>
        <end position="76"/>
    </location>
</feature>
<dbReference type="EMBL" id="SMZO01000006">
    <property type="protein sequence ID" value="TDL90776.1"/>
    <property type="molecule type" value="Genomic_DNA"/>
</dbReference>
<evidence type="ECO:0000256" key="1">
    <source>
        <dbReference type="SAM" id="Phobius"/>
    </source>
</evidence>
<evidence type="ECO:0008006" key="4">
    <source>
        <dbReference type="Google" id="ProtNLM"/>
    </source>
</evidence>
<comment type="caution">
    <text evidence="2">The sequence shown here is derived from an EMBL/GenBank/DDBJ whole genome shotgun (WGS) entry which is preliminary data.</text>
</comment>
<evidence type="ECO:0000313" key="3">
    <source>
        <dbReference type="Proteomes" id="UP000294562"/>
    </source>
</evidence>
<reference evidence="2 3" key="1">
    <citation type="submission" date="2019-03" db="EMBL/GenBank/DDBJ databases">
        <title>Rhodobacteraceae bacterium SM1902, a new member of the family Rhodobacteraceae isolated from Yantai.</title>
        <authorList>
            <person name="Sun Y."/>
        </authorList>
    </citation>
    <scope>NUCLEOTIDE SEQUENCE [LARGE SCALE GENOMIC DNA]</scope>
    <source>
        <strain evidence="2 3">SM1902</strain>
    </source>
</reference>
<sequence length="152" mass="15829">MEKTVADIAVAGSLATVAFDIFGQAISPGLGFAGLSPVPLANQVISTLTGQGWMPGAHALHYAAGVIGYPLGWFLIGEPLRRKFTPSLPWYAAAAAYGVGLWIFALYIMASLIAGMPPFLGFTGITWVALVGHVLFALVAAAVLRARRGGDD</sequence>
<keyword evidence="3" id="KW-1185">Reference proteome</keyword>
<dbReference type="AlphaFoldDB" id="A0A4R6B559"/>
<dbReference type="OrthoDB" id="7347542at2"/>
<organism evidence="2 3">
    <name type="scientific">Meridianimarinicoccus aquatilis</name>
    <dbReference type="NCBI Taxonomy" id="2552766"/>
    <lineage>
        <taxon>Bacteria</taxon>
        <taxon>Pseudomonadati</taxon>
        <taxon>Pseudomonadota</taxon>
        <taxon>Alphaproteobacteria</taxon>
        <taxon>Rhodobacterales</taxon>
        <taxon>Paracoccaceae</taxon>
        <taxon>Meridianimarinicoccus</taxon>
    </lineage>
</organism>
<name>A0A4R6B559_9RHOB</name>
<gene>
    <name evidence="2" type="ORF">E2L05_04390</name>
</gene>
<accession>A0A4R6B559</accession>
<evidence type="ECO:0000313" key="2">
    <source>
        <dbReference type="EMBL" id="TDL90776.1"/>
    </source>
</evidence>
<feature type="transmembrane region" description="Helical" evidence="1">
    <location>
        <begin position="88"/>
        <end position="113"/>
    </location>
</feature>